<dbReference type="SMART" id="SM00450">
    <property type="entry name" value="RHOD"/>
    <property type="match status" value="2"/>
</dbReference>
<dbReference type="InterPro" id="IPR001763">
    <property type="entry name" value="Rhodanese-like_dom"/>
</dbReference>
<comment type="caution">
    <text evidence="5">The sequence shown here is derived from an EMBL/GenBank/DDBJ whole genome shotgun (WGS) entry which is preliminary data.</text>
</comment>
<organism evidence="5 6">
    <name type="scientific">Propioniciclava flava</name>
    <dbReference type="NCBI Taxonomy" id="2072026"/>
    <lineage>
        <taxon>Bacteria</taxon>
        <taxon>Bacillati</taxon>
        <taxon>Actinomycetota</taxon>
        <taxon>Actinomycetes</taxon>
        <taxon>Propionibacteriales</taxon>
        <taxon>Propionibacteriaceae</taxon>
        <taxon>Propioniciclava</taxon>
    </lineage>
</organism>
<name>A0A4Q2EG31_9ACTN</name>
<dbReference type="PANTHER" id="PTHR11364:SF27">
    <property type="entry name" value="SULFURTRANSFERASE"/>
    <property type="match status" value="1"/>
</dbReference>
<dbReference type="AlphaFoldDB" id="A0A4Q2EG31"/>
<keyword evidence="2" id="KW-0677">Repeat</keyword>
<dbReference type="PANTHER" id="PTHR11364">
    <property type="entry name" value="THIOSULFATE SULFERTANSFERASE"/>
    <property type="match status" value="1"/>
</dbReference>
<feature type="domain" description="Rhodanese" evidence="4">
    <location>
        <begin position="13"/>
        <end position="127"/>
    </location>
</feature>
<evidence type="ECO:0000256" key="3">
    <source>
        <dbReference type="SAM" id="MobiDB-lite"/>
    </source>
</evidence>
<feature type="region of interest" description="Disordered" evidence="3">
    <location>
        <begin position="259"/>
        <end position="282"/>
    </location>
</feature>
<dbReference type="PROSITE" id="PS50206">
    <property type="entry name" value="RHODANESE_3"/>
    <property type="match status" value="2"/>
</dbReference>
<feature type="domain" description="Rhodanese" evidence="4">
    <location>
        <begin position="153"/>
        <end position="265"/>
    </location>
</feature>
<proteinExistence type="predicted"/>
<evidence type="ECO:0000313" key="5">
    <source>
        <dbReference type="EMBL" id="RXW32301.1"/>
    </source>
</evidence>
<dbReference type="Pfam" id="PF00581">
    <property type="entry name" value="Rhodanese"/>
    <property type="match status" value="2"/>
</dbReference>
<dbReference type="OrthoDB" id="9770030at2"/>
<dbReference type="RefSeq" id="WP_129458512.1">
    <property type="nucleotide sequence ID" value="NZ_PPCV01000004.1"/>
</dbReference>
<dbReference type="GO" id="GO:0004792">
    <property type="term" value="F:thiosulfate-cyanide sulfurtransferase activity"/>
    <property type="evidence" value="ECO:0007669"/>
    <property type="project" value="TreeGrafter"/>
</dbReference>
<reference evidence="5 6" key="1">
    <citation type="submission" date="2018-01" db="EMBL/GenBank/DDBJ databases">
        <title>Lactibacter flavus gen. nov., sp. nov., a novel bacterium of the family Propionibacteriaceae isolated from raw milk and dairy products.</title>
        <authorList>
            <person name="Wenning M."/>
            <person name="Breitenwieser F."/>
            <person name="Huptas C."/>
            <person name="von Neubeck M."/>
            <person name="Busse H.-J."/>
            <person name="Scherer S."/>
        </authorList>
    </citation>
    <scope>NUCLEOTIDE SEQUENCE [LARGE SCALE GENOMIC DNA]</scope>
    <source>
        <strain evidence="5 6">VG341</strain>
    </source>
</reference>
<gene>
    <name evidence="5" type="ORF">C1706_07005</name>
</gene>
<dbReference type="Proteomes" id="UP000290624">
    <property type="component" value="Unassembled WGS sequence"/>
</dbReference>
<keyword evidence="1 5" id="KW-0808">Transferase</keyword>
<evidence type="ECO:0000259" key="4">
    <source>
        <dbReference type="PROSITE" id="PS50206"/>
    </source>
</evidence>
<dbReference type="CDD" id="cd01449">
    <property type="entry name" value="TST_Repeat_2"/>
    <property type="match status" value="1"/>
</dbReference>
<accession>A0A4Q2EG31</accession>
<dbReference type="EMBL" id="PPCV01000004">
    <property type="protein sequence ID" value="RXW32301.1"/>
    <property type="molecule type" value="Genomic_DNA"/>
</dbReference>
<dbReference type="InterPro" id="IPR045078">
    <property type="entry name" value="TST/MPST-like"/>
</dbReference>
<evidence type="ECO:0000256" key="1">
    <source>
        <dbReference type="ARBA" id="ARBA00022679"/>
    </source>
</evidence>
<sequence length="282" mass="29197">MIPPVVDQAFLAAHPDAVLVDVRWYLDGRSGRDAWLSGHLPGAVFVDLNTALAAPPSAEAGRHPLPEPEQFAAALGGLGIGDADTVIAYDDAGGSSAGRLVWLLRTVGVSAALLNGGIASWEGPLEKGEVTRDAVSFAARPWDAAALATIDDAATALHVVDARAGARYRGETEPVDARAGHIPGAINLPFSGNLDAEQRFLAPAVLRQRFAQAGISDASTVVVYCGSGVTACHDLLALEYAGLGRARLYPGSWSQYAATTRPQATGSEPGERPSATPDGVSR</sequence>
<protein>
    <submittedName>
        <fullName evidence="5">Sulfurtransferase</fullName>
    </submittedName>
</protein>
<evidence type="ECO:0000313" key="6">
    <source>
        <dbReference type="Proteomes" id="UP000290624"/>
    </source>
</evidence>
<evidence type="ECO:0000256" key="2">
    <source>
        <dbReference type="ARBA" id="ARBA00022737"/>
    </source>
</evidence>
<dbReference type="InterPro" id="IPR036873">
    <property type="entry name" value="Rhodanese-like_dom_sf"/>
</dbReference>
<dbReference type="SUPFAM" id="SSF52821">
    <property type="entry name" value="Rhodanese/Cell cycle control phosphatase"/>
    <property type="match status" value="2"/>
</dbReference>
<dbReference type="Gene3D" id="3.40.250.10">
    <property type="entry name" value="Rhodanese-like domain"/>
    <property type="match status" value="2"/>
</dbReference>
<keyword evidence="6" id="KW-1185">Reference proteome</keyword>
<dbReference type="CDD" id="cd01448">
    <property type="entry name" value="TST_Repeat_1"/>
    <property type="match status" value="1"/>
</dbReference>